<dbReference type="EMBL" id="LXHC01000004">
    <property type="protein sequence ID" value="OAU98079.1"/>
    <property type="molecule type" value="Genomic_DNA"/>
</dbReference>
<dbReference type="GO" id="GO:0051539">
    <property type="term" value="F:4 iron, 4 sulfur cluster binding"/>
    <property type="evidence" value="ECO:0007669"/>
    <property type="project" value="UniProtKB-KW"/>
</dbReference>
<gene>
    <name evidence="2" type="ORF">AO384_0326</name>
</gene>
<evidence type="ECO:0000313" key="2">
    <source>
        <dbReference type="EMBL" id="OAU98079.1"/>
    </source>
</evidence>
<dbReference type="GO" id="GO:0008616">
    <property type="term" value="P:tRNA queuosine(34) biosynthetic process"/>
    <property type="evidence" value="ECO:0007669"/>
    <property type="project" value="InterPro"/>
</dbReference>
<dbReference type="InterPro" id="IPR004453">
    <property type="entry name" value="QueG"/>
</dbReference>
<comment type="caution">
    <text evidence="2">The sequence shown here is derived from an EMBL/GenBank/DDBJ whole genome shotgun (WGS) entry which is preliminary data.</text>
</comment>
<name>A0A198UP75_MORCA</name>
<keyword evidence="1" id="KW-0004">4Fe-4S</keyword>
<keyword evidence="1" id="KW-0408">Iron</keyword>
<reference evidence="2 3" key="1">
    <citation type="journal article" date="2016" name="Genome Biol. Evol.">
        <title>Comparative Genomic Analyses of the Moraxella catarrhalis Serosensitive and Seroresistant Lineages Demonstrate Their Independent Evolution.</title>
        <authorList>
            <person name="Earl J.P."/>
            <person name="de Vries S.P."/>
            <person name="Ahmed A."/>
            <person name="Powell E."/>
            <person name="Schultz M.P."/>
            <person name="Hermans P.W."/>
            <person name="Hill D.J."/>
            <person name="Zhou Z."/>
            <person name="Constantinidou C.I."/>
            <person name="Hu F.Z."/>
            <person name="Bootsma H.J."/>
            <person name="Ehrlich G.D."/>
        </authorList>
    </citation>
    <scope>NUCLEOTIDE SEQUENCE [LARGE SCALE GENOMIC DNA]</scope>
    <source>
        <strain evidence="2 3">Z7542</strain>
    </source>
</reference>
<proteinExistence type="predicted"/>
<accession>A0A198UP75</accession>
<keyword evidence="1" id="KW-0411">Iron-sulfur</keyword>
<evidence type="ECO:0000256" key="1">
    <source>
        <dbReference type="ARBA" id="ARBA00022485"/>
    </source>
</evidence>
<keyword evidence="1" id="KW-0479">Metal-binding</keyword>
<dbReference type="AlphaFoldDB" id="A0A198UP75"/>
<dbReference type="PATRIC" id="fig|480.237.peg.991"/>
<dbReference type="Proteomes" id="UP000078228">
    <property type="component" value="Unassembled WGS sequence"/>
</dbReference>
<keyword evidence="3" id="KW-1185">Reference proteome</keyword>
<organism evidence="2 3">
    <name type="scientific">Moraxella catarrhalis</name>
    <name type="common">Branhamella catarrhalis</name>
    <dbReference type="NCBI Taxonomy" id="480"/>
    <lineage>
        <taxon>Bacteria</taxon>
        <taxon>Pseudomonadati</taxon>
        <taxon>Pseudomonadota</taxon>
        <taxon>Gammaproteobacteria</taxon>
        <taxon>Moraxellales</taxon>
        <taxon>Moraxellaceae</taxon>
        <taxon>Moraxella</taxon>
    </lineage>
</organism>
<dbReference type="GO" id="GO:0052693">
    <property type="term" value="F:epoxyqueuosine reductase activity"/>
    <property type="evidence" value="ECO:0007669"/>
    <property type="project" value="TreeGrafter"/>
</dbReference>
<dbReference type="PANTHER" id="PTHR30002">
    <property type="entry name" value="EPOXYQUEUOSINE REDUCTASE"/>
    <property type="match status" value="1"/>
</dbReference>
<evidence type="ECO:0000313" key="3">
    <source>
        <dbReference type="Proteomes" id="UP000078228"/>
    </source>
</evidence>
<sequence>MISNTEKAIGNRIFGCDDCQLIRPWNRYAKLSTVSDYAPRHGLDDIQLTEVLAWSEDDFLAKTEGSPLRRTGYLHLLRNTAIALGNCQATGIELDRIIHALKSRLGLDRMLDEHINWAISELSGQDG</sequence>
<dbReference type="PANTHER" id="PTHR30002:SF4">
    <property type="entry name" value="EPOXYQUEUOSINE REDUCTASE"/>
    <property type="match status" value="1"/>
</dbReference>
<protein>
    <submittedName>
        <fullName evidence="2">Epoxyqueuosine oQ reductase QueG</fullName>
    </submittedName>
</protein>